<evidence type="ECO:0000313" key="16">
    <source>
        <dbReference type="Proteomes" id="UP000295689"/>
    </source>
</evidence>
<dbReference type="PANTHER" id="PTHR34220:SF11">
    <property type="entry name" value="SENSOR PROTEIN KINASE HPTS"/>
    <property type="match status" value="1"/>
</dbReference>
<dbReference type="Proteomes" id="UP000295689">
    <property type="component" value="Unassembled WGS sequence"/>
</dbReference>
<keyword evidence="3" id="KW-0597">Phosphoprotein</keyword>
<dbReference type="InterPro" id="IPR003594">
    <property type="entry name" value="HATPase_dom"/>
</dbReference>
<evidence type="ECO:0000256" key="12">
    <source>
        <dbReference type="SAM" id="Coils"/>
    </source>
</evidence>
<evidence type="ECO:0000259" key="14">
    <source>
        <dbReference type="PROSITE" id="PS50885"/>
    </source>
</evidence>
<dbReference type="InterPro" id="IPR050640">
    <property type="entry name" value="Bact_2-comp_sensor_kinase"/>
</dbReference>
<dbReference type="EMBL" id="SLVV01000001">
    <property type="protein sequence ID" value="TCN27781.1"/>
    <property type="molecule type" value="Genomic_DNA"/>
</dbReference>
<evidence type="ECO:0000256" key="13">
    <source>
        <dbReference type="SAM" id="Phobius"/>
    </source>
</evidence>
<keyword evidence="11 13" id="KW-0472">Membrane</keyword>
<dbReference type="InterPro" id="IPR010559">
    <property type="entry name" value="Sig_transdc_His_kin_internal"/>
</dbReference>
<dbReference type="InterPro" id="IPR003660">
    <property type="entry name" value="HAMP_dom"/>
</dbReference>
<dbReference type="GO" id="GO:0000155">
    <property type="term" value="F:phosphorelay sensor kinase activity"/>
    <property type="evidence" value="ECO:0007669"/>
    <property type="project" value="InterPro"/>
</dbReference>
<feature type="domain" description="HAMP" evidence="14">
    <location>
        <begin position="313"/>
        <end position="365"/>
    </location>
</feature>
<keyword evidence="9 13" id="KW-1133">Transmembrane helix</keyword>
<evidence type="ECO:0000256" key="1">
    <source>
        <dbReference type="ARBA" id="ARBA00004651"/>
    </source>
</evidence>
<evidence type="ECO:0000256" key="5">
    <source>
        <dbReference type="ARBA" id="ARBA00022692"/>
    </source>
</evidence>
<keyword evidence="12" id="KW-0175">Coiled coil</keyword>
<feature type="transmembrane region" description="Helical" evidence="13">
    <location>
        <begin position="17"/>
        <end position="36"/>
    </location>
</feature>
<sequence>MKSLGNKFNDMQIRSKLVFAFIISCIIPVLIVGVILTHELRTTALNEAVEESAANVDRVKKRTAETLETAIYIANNLTLNQQLKTTVKNDYRSLREVVWAYREFDEFGYYLDTYEEISNIRLYVTNPKMINNWEFIPATREIRNSFWYKSAEKANGLFGWYYMADETKGNRKYLSLVRKIYKTDSILAININSDNLNTILAQEQSPIMIVDDNNFVVVSNRSGFIGRKLEDIVRTKEAGVHSKDTFTGTVNGEKAEIVVDLLLPDMSQNQLKFVAVIPSSVVMKEANRFVLLGLAVVAASFVIAIILIFFFSQLVSRRIVRLSRQIDKVADGNLDANVTVEGADEIGLLSWQLDHMVKNIKDLIAEVEKMHREKNIMEKRQQEIKLKMMASQINPHFLFNALESIRMKAHLKGEKEISGAVKQLGKLMRKSIEVTGEMIPLRHELEMVRAYLEIQKFRYEDRLDYEVITGSNAENVLIHPLIIQPLVENAVIHGLEDKERGGRVAIEVKTSDDVLHVSVRDNGVGISKEKLRSIQDALNDIQDNAANRIGLLNVHQRLILTFGAGSGLVIESIQGKGTAISFTIPLGRNEFV</sequence>
<keyword evidence="16" id="KW-1185">Reference proteome</keyword>
<organism evidence="15 16">
    <name type="scientific">Mesobacillus foraminis</name>
    <dbReference type="NCBI Taxonomy" id="279826"/>
    <lineage>
        <taxon>Bacteria</taxon>
        <taxon>Bacillati</taxon>
        <taxon>Bacillota</taxon>
        <taxon>Bacilli</taxon>
        <taxon>Bacillales</taxon>
        <taxon>Bacillaceae</taxon>
        <taxon>Mesobacillus</taxon>
    </lineage>
</organism>
<evidence type="ECO:0000256" key="9">
    <source>
        <dbReference type="ARBA" id="ARBA00022989"/>
    </source>
</evidence>
<reference evidence="15 16" key="1">
    <citation type="journal article" date="2015" name="Stand. Genomic Sci.">
        <title>Genomic Encyclopedia of Bacterial and Archaeal Type Strains, Phase III: the genomes of soil and plant-associated and newly described type strains.</title>
        <authorList>
            <person name="Whitman W.B."/>
            <person name="Woyke T."/>
            <person name="Klenk H.P."/>
            <person name="Zhou Y."/>
            <person name="Lilburn T.G."/>
            <person name="Beck B.J."/>
            <person name="De Vos P."/>
            <person name="Vandamme P."/>
            <person name="Eisen J.A."/>
            <person name="Garrity G."/>
            <person name="Hugenholtz P."/>
            <person name="Kyrpides N.C."/>
        </authorList>
    </citation>
    <scope>NUCLEOTIDE SEQUENCE [LARGE SCALE GENOMIC DNA]</scope>
    <source>
        <strain evidence="15 16">CV53</strain>
    </source>
</reference>
<feature type="transmembrane region" description="Helical" evidence="13">
    <location>
        <begin position="289"/>
        <end position="311"/>
    </location>
</feature>
<evidence type="ECO:0000256" key="8">
    <source>
        <dbReference type="ARBA" id="ARBA00022840"/>
    </source>
</evidence>
<dbReference type="AlphaFoldDB" id="A0A4R2BKQ1"/>
<dbReference type="Pfam" id="PF02518">
    <property type="entry name" value="HATPase_c"/>
    <property type="match status" value="1"/>
</dbReference>
<dbReference type="SMART" id="SM00304">
    <property type="entry name" value="HAMP"/>
    <property type="match status" value="1"/>
</dbReference>
<dbReference type="InterPro" id="IPR036890">
    <property type="entry name" value="HATPase_C_sf"/>
</dbReference>
<evidence type="ECO:0000256" key="11">
    <source>
        <dbReference type="ARBA" id="ARBA00023136"/>
    </source>
</evidence>
<keyword evidence="10" id="KW-0902">Two-component regulatory system</keyword>
<evidence type="ECO:0000256" key="7">
    <source>
        <dbReference type="ARBA" id="ARBA00022777"/>
    </source>
</evidence>
<keyword evidence="7 15" id="KW-0418">Kinase</keyword>
<evidence type="ECO:0000313" key="15">
    <source>
        <dbReference type="EMBL" id="TCN27781.1"/>
    </source>
</evidence>
<dbReference type="Gene3D" id="6.10.340.10">
    <property type="match status" value="1"/>
</dbReference>
<dbReference type="Pfam" id="PF00672">
    <property type="entry name" value="HAMP"/>
    <property type="match status" value="1"/>
</dbReference>
<dbReference type="PANTHER" id="PTHR34220">
    <property type="entry name" value="SENSOR HISTIDINE KINASE YPDA"/>
    <property type="match status" value="1"/>
</dbReference>
<dbReference type="PROSITE" id="PS50885">
    <property type="entry name" value="HAMP"/>
    <property type="match status" value="1"/>
</dbReference>
<accession>A0A4R2BKQ1</accession>
<protein>
    <submittedName>
        <fullName evidence="15">Two-component system sensor histidine kinase YesM</fullName>
    </submittedName>
</protein>
<evidence type="ECO:0000256" key="4">
    <source>
        <dbReference type="ARBA" id="ARBA00022679"/>
    </source>
</evidence>
<comment type="subcellular location">
    <subcellularLocation>
        <location evidence="1">Cell membrane</location>
        <topology evidence="1">Multi-pass membrane protein</topology>
    </subcellularLocation>
</comment>
<keyword evidence="4" id="KW-0808">Transferase</keyword>
<dbReference type="SUPFAM" id="SSF158472">
    <property type="entry name" value="HAMP domain-like"/>
    <property type="match status" value="1"/>
</dbReference>
<dbReference type="GO" id="GO:0005886">
    <property type="term" value="C:plasma membrane"/>
    <property type="evidence" value="ECO:0007669"/>
    <property type="project" value="UniProtKB-SubCell"/>
</dbReference>
<gene>
    <name evidence="15" type="ORF">EV146_101108</name>
</gene>
<dbReference type="Pfam" id="PF06580">
    <property type="entry name" value="His_kinase"/>
    <property type="match status" value="1"/>
</dbReference>
<feature type="coiled-coil region" evidence="12">
    <location>
        <begin position="353"/>
        <end position="380"/>
    </location>
</feature>
<keyword evidence="8" id="KW-0067">ATP-binding</keyword>
<evidence type="ECO:0000256" key="6">
    <source>
        <dbReference type="ARBA" id="ARBA00022741"/>
    </source>
</evidence>
<dbReference type="Gene3D" id="3.30.565.10">
    <property type="entry name" value="Histidine kinase-like ATPase, C-terminal domain"/>
    <property type="match status" value="1"/>
</dbReference>
<dbReference type="SMART" id="SM00387">
    <property type="entry name" value="HATPase_c"/>
    <property type="match status" value="1"/>
</dbReference>
<proteinExistence type="predicted"/>
<evidence type="ECO:0000256" key="10">
    <source>
        <dbReference type="ARBA" id="ARBA00023012"/>
    </source>
</evidence>
<name>A0A4R2BKQ1_9BACI</name>
<dbReference type="CDD" id="cd06225">
    <property type="entry name" value="HAMP"/>
    <property type="match status" value="1"/>
</dbReference>
<dbReference type="SUPFAM" id="SSF55874">
    <property type="entry name" value="ATPase domain of HSP90 chaperone/DNA topoisomerase II/histidine kinase"/>
    <property type="match status" value="1"/>
</dbReference>
<evidence type="ECO:0000256" key="2">
    <source>
        <dbReference type="ARBA" id="ARBA00022475"/>
    </source>
</evidence>
<dbReference type="GO" id="GO:0005524">
    <property type="term" value="F:ATP binding"/>
    <property type="evidence" value="ECO:0007669"/>
    <property type="project" value="UniProtKB-KW"/>
</dbReference>
<evidence type="ECO:0000256" key="3">
    <source>
        <dbReference type="ARBA" id="ARBA00022553"/>
    </source>
</evidence>
<keyword evidence="5 13" id="KW-0812">Transmembrane</keyword>
<keyword evidence="6" id="KW-0547">Nucleotide-binding</keyword>
<comment type="caution">
    <text evidence="15">The sequence shown here is derived from an EMBL/GenBank/DDBJ whole genome shotgun (WGS) entry which is preliminary data.</text>
</comment>
<keyword evidence="2" id="KW-1003">Cell membrane</keyword>